<feature type="compositionally biased region" description="Low complexity" evidence="1">
    <location>
        <begin position="60"/>
        <end position="69"/>
    </location>
</feature>
<proteinExistence type="predicted"/>
<dbReference type="PANTHER" id="PTHR37540:SF5">
    <property type="entry name" value="TRANSCRIPTION FACTOR DOMAIN-CONTAINING PROTEIN"/>
    <property type="match status" value="1"/>
</dbReference>
<dbReference type="OrthoDB" id="4118774at2759"/>
<dbReference type="STRING" id="1016849.A0A0D1VU09"/>
<sequence>MAPSPQTNLFITYNSPSEFKSQKNRKAVSSFASRSYRATSKKINVDRNNYRPFVLRLDASSTPSSSASPTPSPSPAINAKRTTLTRKRASTSSSNAPDVENHREVQPLDERALGIPLADPFTSYPIDDKPYIPFLIDYFIRSLTPRFSPALGVESSRYLVWFNVAMQHSELFHALIALSQVYYNIDVKGFGSTHWTALYHRGESLKQLRYKVESGRSADDDAAILTALWLMDVEASHGDLQAYSMHKRAKERMVATRGGIRALDPSLQDELLKSEFFLPLLLYGSFFCEVTDDGNVLVRFKENYPVQSSQVGGFQGLFSVLASKGLITSQAVDILQRVYQQMPRDPRFVQVDSTIGMSSPGKPPPLDQASNEMSRVLRMTYEARPVSLHQRLLLALLIYIFNLHNQPQPLPAASSPASAPTTVRHPYLDILSKVALELSCPSHPSNPRSVTEREVTLWTMVAIGSASTFSPWRSEIPFMGHLIEWMENDEEEVVVQRDQPHVGEPVSGKLSTDGFTVSTTSNNVRNGGTHLEKLTACLRGYYLYGADKKTLRSLRQWRGTDNQPG</sequence>
<evidence type="ECO:0000313" key="2">
    <source>
        <dbReference type="EMBL" id="KIV79635.1"/>
    </source>
</evidence>
<gene>
    <name evidence="2" type="ORF">PV11_07185</name>
</gene>
<evidence type="ECO:0000313" key="3">
    <source>
        <dbReference type="Proteomes" id="UP000053599"/>
    </source>
</evidence>
<reference evidence="2 3" key="1">
    <citation type="submission" date="2015-01" db="EMBL/GenBank/DDBJ databases">
        <title>The Genome Sequence of Exophiala sideris CBS121828.</title>
        <authorList>
            <consortium name="The Broad Institute Genomics Platform"/>
            <person name="Cuomo C."/>
            <person name="de Hoog S."/>
            <person name="Gorbushina A."/>
            <person name="Stielow B."/>
            <person name="Teixiera M."/>
            <person name="Abouelleil A."/>
            <person name="Chapman S.B."/>
            <person name="Priest M."/>
            <person name="Young S.K."/>
            <person name="Wortman J."/>
            <person name="Nusbaum C."/>
            <person name="Birren B."/>
        </authorList>
    </citation>
    <scope>NUCLEOTIDE SEQUENCE [LARGE SCALE GENOMIC DNA]</scope>
    <source>
        <strain evidence="2 3">CBS 121828</strain>
    </source>
</reference>
<dbReference type="InterPro" id="IPR021858">
    <property type="entry name" value="Fun_TF"/>
</dbReference>
<protein>
    <submittedName>
        <fullName evidence="2">Uncharacterized protein</fullName>
    </submittedName>
</protein>
<organism evidence="2 3">
    <name type="scientific">Exophiala sideris</name>
    <dbReference type="NCBI Taxonomy" id="1016849"/>
    <lineage>
        <taxon>Eukaryota</taxon>
        <taxon>Fungi</taxon>
        <taxon>Dikarya</taxon>
        <taxon>Ascomycota</taxon>
        <taxon>Pezizomycotina</taxon>
        <taxon>Eurotiomycetes</taxon>
        <taxon>Chaetothyriomycetidae</taxon>
        <taxon>Chaetothyriales</taxon>
        <taxon>Herpotrichiellaceae</taxon>
        <taxon>Exophiala</taxon>
    </lineage>
</organism>
<dbReference type="PANTHER" id="PTHR37540">
    <property type="entry name" value="TRANSCRIPTION FACTOR (ACR-2), PUTATIVE-RELATED-RELATED"/>
    <property type="match status" value="1"/>
</dbReference>
<accession>A0A0D1VU09</accession>
<dbReference type="Pfam" id="PF11951">
    <property type="entry name" value="Fungal_trans_2"/>
    <property type="match status" value="1"/>
</dbReference>
<dbReference type="EMBL" id="KN846953">
    <property type="protein sequence ID" value="KIV79635.1"/>
    <property type="molecule type" value="Genomic_DNA"/>
</dbReference>
<name>A0A0D1VU09_9EURO</name>
<dbReference type="Proteomes" id="UP000053599">
    <property type="component" value="Unassembled WGS sequence"/>
</dbReference>
<feature type="region of interest" description="Disordered" evidence="1">
    <location>
        <begin position="60"/>
        <end position="103"/>
    </location>
</feature>
<dbReference type="AlphaFoldDB" id="A0A0D1VU09"/>
<evidence type="ECO:0000256" key="1">
    <source>
        <dbReference type="SAM" id="MobiDB-lite"/>
    </source>
</evidence>